<evidence type="ECO:0000313" key="3">
    <source>
        <dbReference type="Proteomes" id="UP001499979"/>
    </source>
</evidence>
<dbReference type="PANTHER" id="PTHR42793">
    <property type="entry name" value="COA BINDING DOMAIN CONTAINING PROTEIN"/>
    <property type="match status" value="1"/>
</dbReference>
<dbReference type="Pfam" id="PF13380">
    <property type="entry name" value="CoA_binding_2"/>
    <property type="match status" value="1"/>
</dbReference>
<evidence type="ECO:0000313" key="2">
    <source>
        <dbReference type="EMBL" id="GAA1148324.1"/>
    </source>
</evidence>
<accession>A0ABN1UHS3</accession>
<dbReference type="SUPFAM" id="SSF52210">
    <property type="entry name" value="Succinyl-CoA synthetase domains"/>
    <property type="match status" value="2"/>
</dbReference>
<dbReference type="InterPro" id="IPR016102">
    <property type="entry name" value="Succinyl-CoA_synth-like"/>
</dbReference>
<name>A0ABN1UHS3_9ACTN</name>
<dbReference type="PANTHER" id="PTHR42793:SF1">
    <property type="entry name" value="PEPTIDYL-LYSINE N-ACETYLTRANSFERASE PATZ"/>
    <property type="match status" value="1"/>
</dbReference>
<keyword evidence="3" id="KW-1185">Reference proteome</keyword>
<dbReference type="SUPFAM" id="SSF55729">
    <property type="entry name" value="Acyl-CoA N-acyltransferases (Nat)"/>
    <property type="match status" value="1"/>
</dbReference>
<keyword evidence="2" id="KW-0436">Ligase</keyword>
<dbReference type="InterPro" id="IPR032875">
    <property type="entry name" value="Succ_CoA_lig_flav_dom"/>
</dbReference>
<dbReference type="Gene3D" id="3.30.1490.20">
    <property type="entry name" value="ATP-grasp fold, A domain"/>
    <property type="match status" value="1"/>
</dbReference>
<sequence>MTPATGRPADVLLRDGSVASIRPARRTDAPALAALHDRIGPDSLRLRFFSASRVAAQAYVEHLGRSPDVLVLVAERDGGLVALATAEPVDPTTSEVSFLVDDACHGLGLGSLLLEHLAAAARERGIHRFVAEVLSENRPMIDVLTDAGFAIVRHTEAGCVHVEMDTGVSRQALRSADERERRAEASSLRPLLYPRSVAVVGARRDGTGTGAAVLRSIEAGGFTGRTWVVQPGTEVPTVRDLPEPVDLLVVAVPAVAVVGVLEDAAAAGVRAVAVLSSGFSELGRRGARLEDAMLRIARRHSMRLVGPNCLGLLSNHPDVRLDATFSGVLPPTGGLAIGSQSGGVGIVVEDAARRLGLGVLALVSLGNKLDVSSNDLLAAWYDDDRVSAAALYLESFGNARKFARVAREFSEVKPLLAVVGGHSAGGRRAGASHTAAAATPGVGVRALFAQAGVIACDGAEDLAETALFLAEQPLPAGLRVGVLSNAGGLGVLAADVAETQGLTVPELSARLRRRLARYVSGTAGTGNPVDAGAAAEPAHFAALADLLLGGGEVDALLVLLVRTAVGDAGAVAATLPEVRRRHPELPVVLVPYGGPSLPELPGLTRLGSAESALRAIGRAARYAAWRSEPPEPEVPSDRGCGEQARARALAELADRPDGGWLDTDGVVELLGAHDLAPVGAVARGADAVVEAARATGYPVVLKVAAGAVVHRTERALVRVGVSDDDAVHEVVREFEAAVADGVPVLVQPVATGIEVALGLVRDPVLGPLAMVAAGGVNTDVWDDRVFLLPPIGTRDAARAVRSLRVAALLAGHRGAAAADVDALVALVVQLGCLAEEVPEIAELDLNPVLVGPAGCTVVDAKVRIAPGPVLDAGVPRRLRGRP</sequence>
<comment type="caution">
    <text evidence="2">The sequence shown here is derived from an EMBL/GenBank/DDBJ whole genome shotgun (WGS) entry which is preliminary data.</text>
</comment>
<dbReference type="SUPFAM" id="SSF56059">
    <property type="entry name" value="Glutathione synthetase ATP-binding domain-like"/>
    <property type="match status" value="1"/>
</dbReference>
<gene>
    <name evidence="2" type="ORF">GCM10009606_28790</name>
</gene>
<dbReference type="Pfam" id="PF13549">
    <property type="entry name" value="ATP-grasp_5"/>
    <property type="match status" value="1"/>
</dbReference>
<evidence type="ECO:0000259" key="1">
    <source>
        <dbReference type="PROSITE" id="PS51186"/>
    </source>
</evidence>
<dbReference type="Pfam" id="PF19045">
    <property type="entry name" value="Ligase_CoA_2"/>
    <property type="match status" value="1"/>
</dbReference>
<dbReference type="SMART" id="SM00881">
    <property type="entry name" value="CoA_binding"/>
    <property type="match status" value="1"/>
</dbReference>
<dbReference type="EMBL" id="BAAAJE010000015">
    <property type="protein sequence ID" value="GAA1148324.1"/>
    <property type="molecule type" value="Genomic_DNA"/>
</dbReference>
<dbReference type="Proteomes" id="UP001499979">
    <property type="component" value="Unassembled WGS sequence"/>
</dbReference>
<dbReference type="InterPro" id="IPR003781">
    <property type="entry name" value="CoA-bd"/>
</dbReference>
<dbReference type="InterPro" id="IPR036291">
    <property type="entry name" value="NAD(P)-bd_dom_sf"/>
</dbReference>
<dbReference type="InterPro" id="IPR016181">
    <property type="entry name" value="Acyl_CoA_acyltransferase"/>
</dbReference>
<protein>
    <submittedName>
        <fullName evidence="2">Bifunctional GNAT family N-acetyltransferase/acetate--CoA ligase family protein</fullName>
    </submittedName>
</protein>
<dbReference type="InterPro" id="IPR013815">
    <property type="entry name" value="ATP_grasp_subdomain_1"/>
</dbReference>
<dbReference type="InterPro" id="IPR000182">
    <property type="entry name" value="GNAT_dom"/>
</dbReference>
<dbReference type="Pfam" id="PF13607">
    <property type="entry name" value="Succ_CoA_lig"/>
    <property type="match status" value="1"/>
</dbReference>
<reference evidence="2 3" key="1">
    <citation type="journal article" date="2019" name="Int. J. Syst. Evol. Microbiol.">
        <title>The Global Catalogue of Microorganisms (GCM) 10K type strain sequencing project: providing services to taxonomists for standard genome sequencing and annotation.</title>
        <authorList>
            <consortium name="The Broad Institute Genomics Platform"/>
            <consortium name="The Broad Institute Genome Sequencing Center for Infectious Disease"/>
            <person name="Wu L."/>
            <person name="Ma J."/>
        </authorList>
    </citation>
    <scope>NUCLEOTIDE SEQUENCE [LARGE SCALE GENOMIC DNA]</scope>
    <source>
        <strain evidence="2 3">JCM 11813</strain>
    </source>
</reference>
<organism evidence="2 3">
    <name type="scientific">Nocardioides aquiterrae</name>
    <dbReference type="NCBI Taxonomy" id="203799"/>
    <lineage>
        <taxon>Bacteria</taxon>
        <taxon>Bacillati</taxon>
        <taxon>Actinomycetota</taxon>
        <taxon>Actinomycetes</taxon>
        <taxon>Propionibacteriales</taxon>
        <taxon>Nocardioidaceae</taxon>
        <taxon>Nocardioides</taxon>
    </lineage>
</organism>
<dbReference type="PROSITE" id="PS51186">
    <property type="entry name" value="GNAT"/>
    <property type="match status" value="1"/>
</dbReference>
<dbReference type="Gene3D" id="3.40.50.720">
    <property type="entry name" value="NAD(P)-binding Rossmann-like Domain"/>
    <property type="match status" value="1"/>
</dbReference>
<dbReference type="InterPro" id="IPR043938">
    <property type="entry name" value="Ligase_CoA_dom"/>
</dbReference>
<feature type="domain" description="N-acetyltransferase" evidence="1">
    <location>
        <begin position="19"/>
        <end position="169"/>
    </location>
</feature>
<dbReference type="Gene3D" id="3.40.630.30">
    <property type="match status" value="1"/>
</dbReference>
<proteinExistence type="predicted"/>
<dbReference type="SUPFAM" id="SSF51735">
    <property type="entry name" value="NAD(P)-binding Rossmann-fold domains"/>
    <property type="match status" value="1"/>
</dbReference>
<dbReference type="GO" id="GO:0016874">
    <property type="term" value="F:ligase activity"/>
    <property type="evidence" value="ECO:0007669"/>
    <property type="project" value="UniProtKB-KW"/>
</dbReference>
<dbReference type="Gene3D" id="3.30.470.20">
    <property type="entry name" value="ATP-grasp fold, B domain"/>
    <property type="match status" value="1"/>
</dbReference>
<dbReference type="Gene3D" id="3.40.50.261">
    <property type="entry name" value="Succinyl-CoA synthetase domains"/>
    <property type="match status" value="2"/>
</dbReference>
<dbReference type="RefSeq" id="WP_343908273.1">
    <property type="nucleotide sequence ID" value="NZ_BAAAJE010000015.1"/>
</dbReference>
<dbReference type="Pfam" id="PF00583">
    <property type="entry name" value="Acetyltransf_1"/>
    <property type="match status" value="1"/>
</dbReference>